<dbReference type="NCBIfam" id="TIGR00524">
    <property type="entry name" value="eIF-2B_rel"/>
    <property type="match status" value="1"/>
</dbReference>
<keyword evidence="5 6" id="KW-0539">Nucleus</keyword>
<dbReference type="InterPro" id="IPR042529">
    <property type="entry name" value="IF_2B-like_C"/>
</dbReference>
<comment type="pathway">
    <text evidence="6">Amino-acid biosynthesis; L-methionine biosynthesis via salvage pathway; L-methionine from S-methyl-5-thio-alpha-D-ribose 1-phosphate: step 1/6.</text>
</comment>
<dbReference type="PANTHER" id="PTHR43475:SF1">
    <property type="entry name" value="METHYLTHIORIBOSE-1-PHOSPHATE ISOMERASE"/>
    <property type="match status" value="1"/>
</dbReference>
<evidence type="ECO:0000313" key="8">
    <source>
        <dbReference type="Proteomes" id="UP000007241"/>
    </source>
</evidence>
<dbReference type="NCBIfam" id="NF004326">
    <property type="entry name" value="PRK05720.1"/>
    <property type="match status" value="1"/>
</dbReference>
<dbReference type="HOGENOM" id="CLU_016218_1_3_1"/>
<reference evidence="7 8" key="1">
    <citation type="submission" date="2009-12" db="EMBL/GenBank/DDBJ databases">
        <title>The draft genome of Batrachochytrium dendrobatidis.</title>
        <authorList>
            <consortium name="US DOE Joint Genome Institute (JGI-PGF)"/>
            <person name="Kuo A."/>
            <person name="Salamov A."/>
            <person name="Schmutz J."/>
            <person name="Lucas S."/>
            <person name="Pitluck S."/>
            <person name="Rosenblum E."/>
            <person name="Stajich J."/>
            <person name="Eisen M."/>
            <person name="Grigoriev I.V."/>
        </authorList>
    </citation>
    <scope>NUCLEOTIDE SEQUENCE [LARGE SCALE GENOMIC DNA]</scope>
    <source>
        <strain evidence="8">JAM81 / FGSC 10211</strain>
    </source>
</reference>
<comment type="subcellular location">
    <subcellularLocation>
        <location evidence="6">Cytoplasm</location>
    </subcellularLocation>
    <subcellularLocation>
        <location evidence="6">Nucleus</location>
    </subcellularLocation>
</comment>
<name>F4P1E4_BATDJ</name>
<keyword evidence="8" id="KW-1185">Reference proteome</keyword>
<sequence>MTSTPTLQAIKYSRGHLDILDQLILPFESVYETIKTAHDGYNAIKTMKVRGAPAIAIVAALSLAVELHSETTHRSSAAFKTPQDAVDFISDRLTLLKTSRPTAVNLFEAADRLLRTVQDAATKAAKDLVDNPIAVIVKAYMDTAEAMLQQDIQDNMNIGRFGAQFIQDHAVKHQGSKVRVLTHCNTGSLATAGWGTALGIVRELHSRDKLDHAFCTETRPYNQGARLTAYELVYEQIPSTLVCDSMASALLREKSIAAIVVGADRVAANGDTANKIGTYQLAIIAKYHNALFIVAAPSTSIDLETQNGEAIEIEQRSALEVTHIRGKTLDDEANVKEHQFNESMTTTLIEIAARGIDIWNPAFDVTPASLISAIVTERGVILKKPGHDEFSIKEFLSTH</sequence>
<keyword evidence="4 6" id="KW-0413">Isomerase</keyword>
<comment type="catalytic activity">
    <reaction evidence="6">
        <text>5-(methylsulfanyl)-alpha-D-ribose 1-phosphate = 5-(methylsulfanyl)-D-ribulose 1-phosphate</text>
        <dbReference type="Rhea" id="RHEA:19989"/>
        <dbReference type="ChEBI" id="CHEBI:58533"/>
        <dbReference type="ChEBI" id="CHEBI:58548"/>
        <dbReference type="EC" id="5.3.1.23"/>
    </reaction>
</comment>
<dbReference type="SUPFAM" id="SSF100950">
    <property type="entry name" value="NagB/RpiA/CoA transferase-like"/>
    <property type="match status" value="1"/>
</dbReference>
<dbReference type="Pfam" id="PF01008">
    <property type="entry name" value="IF-2B"/>
    <property type="match status" value="1"/>
</dbReference>
<keyword evidence="2 6" id="KW-0028">Amino-acid biosynthesis</keyword>
<dbReference type="GO" id="GO:0005634">
    <property type="term" value="C:nucleus"/>
    <property type="evidence" value="ECO:0007669"/>
    <property type="project" value="UniProtKB-SubCell"/>
</dbReference>
<feature type="site" description="Transition state stabilizer" evidence="6">
    <location>
        <position position="184"/>
    </location>
</feature>
<dbReference type="FunCoup" id="F4P1E4">
    <property type="interactions" value="277"/>
</dbReference>
<evidence type="ECO:0000256" key="3">
    <source>
        <dbReference type="ARBA" id="ARBA00023167"/>
    </source>
</evidence>
<dbReference type="Gene3D" id="1.20.120.420">
    <property type="entry name" value="translation initiation factor eif-2b, domain 1"/>
    <property type="match status" value="1"/>
</dbReference>
<dbReference type="OrthoDB" id="2461at2759"/>
<dbReference type="Proteomes" id="UP000007241">
    <property type="component" value="Unassembled WGS sequence"/>
</dbReference>
<keyword evidence="1 6" id="KW-0963">Cytoplasm</keyword>
<gene>
    <name evidence="6" type="primary">MRI1</name>
    <name evidence="7" type="ORF">BATDEDRAFT_19408</name>
</gene>
<evidence type="ECO:0000313" key="7">
    <source>
        <dbReference type="EMBL" id="EGF80893.1"/>
    </source>
</evidence>
<dbReference type="UniPathway" id="UPA00904">
    <property type="reaction ID" value="UER00874"/>
</dbReference>
<dbReference type="NCBIfam" id="TIGR00512">
    <property type="entry name" value="salvage_mtnA"/>
    <property type="match status" value="1"/>
</dbReference>
<dbReference type="FunFam" id="1.20.120.420:FF:000006">
    <property type="entry name" value="Methylthioribose-1-phosphate isomerase"/>
    <property type="match status" value="1"/>
</dbReference>
<dbReference type="GeneID" id="18237391"/>
<dbReference type="EC" id="5.3.1.23" evidence="6"/>
<organism evidence="7 8">
    <name type="scientific">Batrachochytrium dendrobatidis (strain JAM81 / FGSC 10211)</name>
    <name type="common">Frog chytrid fungus</name>
    <dbReference type="NCBI Taxonomy" id="684364"/>
    <lineage>
        <taxon>Eukaryota</taxon>
        <taxon>Fungi</taxon>
        <taxon>Fungi incertae sedis</taxon>
        <taxon>Chytridiomycota</taxon>
        <taxon>Chytridiomycota incertae sedis</taxon>
        <taxon>Chytridiomycetes</taxon>
        <taxon>Rhizophydiales</taxon>
        <taxon>Rhizophydiales incertae sedis</taxon>
        <taxon>Batrachochytrium</taxon>
    </lineage>
</organism>
<comment type="similarity">
    <text evidence="6">Belongs to the eIF-2B alpha/beta/delta subunits family. MtnA subfamily.</text>
</comment>
<dbReference type="InterPro" id="IPR037171">
    <property type="entry name" value="NagB/RpiA_transferase-like"/>
</dbReference>
<evidence type="ECO:0000256" key="1">
    <source>
        <dbReference type="ARBA" id="ARBA00022490"/>
    </source>
</evidence>
<dbReference type="GO" id="GO:0046523">
    <property type="term" value="F:S-methyl-5-thioribose-1-phosphate isomerase activity"/>
    <property type="evidence" value="ECO:0000318"/>
    <property type="project" value="GO_Central"/>
</dbReference>
<dbReference type="InterPro" id="IPR011559">
    <property type="entry name" value="Initiation_fac_2B_a/b/d"/>
</dbReference>
<dbReference type="Gene3D" id="3.40.50.10470">
    <property type="entry name" value="Translation initiation factor eif-2b, domain 2"/>
    <property type="match status" value="1"/>
</dbReference>
<dbReference type="InterPro" id="IPR027363">
    <property type="entry name" value="M1Pi_N"/>
</dbReference>
<dbReference type="GO" id="GO:0005737">
    <property type="term" value="C:cytoplasm"/>
    <property type="evidence" value="ECO:0007669"/>
    <property type="project" value="UniProtKB-SubCell"/>
</dbReference>
<dbReference type="EMBL" id="GL882883">
    <property type="protein sequence ID" value="EGF80893.1"/>
    <property type="molecule type" value="Genomic_DNA"/>
</dbReference>
<dbReference type="PANTHER" id="PTHR43475">
    <property type="entry name" value="METHYLTHIORIBOSE-1-PHOSPHATE ISOMERASE"/>
    <property type="match status" value="1"/>
</dbReference>
<accession>F4P1E4</accession>
<evidence type="ECO:0000256" key="5">
    <source>
        <dbReference type="ARBA" id="ARBA00023242"/>
    </source>
</evidence>
<dbReference type="HAMAP" id="MF_01678">
    <property type="entry name" value="Salvage_MtnA"/>
    <property type="match status" value="1"/>
</dbReference>
<dbReference type="InterPro" id="IPR000649">
    <property type="entry name" value="IF-2B-related"/>
</dbReference>
<keyword evidence="3 6" id="KW-0486">Methionine biosynthesis</keyword>
<dbReference type="STRING" id="684364.F4P1E4"/>
<dbReference type="OMA" id="CETRPLN"/>
<proteinExistence type="inferred from homology"/>
<dbReference type="RefSeq" id="XP_006678377.1">
    <property type="nucleotide sequence ID" value="XM_006678314.1"/>
</dbReference>
<comment type="function">
    <text evidence="6">Catalyzes the interconversion of methylthioribose-1-phosphate (MTR-1-P) into methylthioribulose-1-phosphate (MTRu-1-P).</text>
</comment>
<feature type="active site" description="Proton donor" evidence="6">
    <location>
        <position position="264"/>
    </location>
</feature>
<dbReference type="FunFam" id="3.40.50.10470:FF:000006">
    <property type="entry name" value="Methylthioribose-1-phosphate isomerase"/>
    <property type="match status" value="1"/>
</dbReference>
<evidence type="ECO:0000256" key="2">
    <source>
        <dbReference type="ARBA" id="ARBA00022605"/>
    </source>
</evidence>
<dbReference type="GO" id="GO:0019509">
    <property type="term" value="P:L-methionine salvage from methylthioadenosine"/>
    <property type="evidence" value="ECO:0000318"/>
    <property type="project" value="GO_Central"/>
</dbReference>
<evidence type="ECO:0000256" key="6">
    <source>
        <dbReference type="HAMAP-Rule" id="MF_03119"/>
    </source>
</evidence>
<protein>
    <recommendedName>
        <fullName evidence="6">Methylthioribose-1-phosphate isomerase</fullName>
        <shortName evidence="6">M1Pi</shortName>
        <shortName evidence="6">MTR-1-P isomerase</shortName>
        <ecNumber evidence="6">5.3.1.23</ecNumber>
    </recommendedName>
    <alternativeName>
        <fullName evidence="6">S-methyl-5-thioribose-1-phosphate isomerase</fullName>
    </alternativeName>
    <alternativeName>
        <fullName evidence="6">Translation initiation factor eIF-2B subunit alpha/beta/delta-like protein</fullName>
    </alternativeName>
</protein>
<dbReference type="InterPro" id="IPR005251">
    <property type="entry name" value="IF-M1Pi"/>
</dbReference>
<dbReference type="AlphaFoldDB" id="F4P1E4"/>
<evidence type="ECO:0000256" key="4">
    <source>
        <dbReference type="ARBA" id="ARBA00023235"/>
    </source>
</evidence>
<dbReference type="InParanoid" id="F4P1E4"/>